<dbReference type="AlphaFoldDB" id="A0A941I016"/>
<dbReference type="SUPFAM" id="SSF51658">
    <property type="entry name" value="Xylose isomerase-like"/>
    <property type="match status" value="1"/>
</dbReference>
<dbReference type="InterPro" id="IPR036237">
    <property type="entry name" value="Xyl_isomerase-like_sf"/>
</dbReference>
<name>A0A941I016_9MICO</name>
<dbReference type="Gene3D" id="3.20.20.150">
    <property type="entry name" value="Divalent-metal-dependent TIM barrel enzymes"/>
    <property type="match status" value="1"/>
</dbReference>
<dbReference type="GO" id="GO:0016853">
    <property type="term" value="F:isomerase activity"/>
    <property type="evidence" value="ECO:0007669"/>
    <property type="project" value="UniProtKB-KW"/>
</dbReference>
<proteinExistence type="predicted"/>
<dbReference type="RefSeq" id="WP_211602823.1">
    <property type="nucleotide sequence ID" value="NZ_JAGSNF010000012.1"/>
</dbReference>
<keyword evidence="4" id="KW-1185">Reference proteome</keyword>
<comment type="caution">
    <text evidence="3">The sequence shown here is derived from an EMBL/GenBank/DDBJ whole genome shotgun (WGS) entry which is preliminary data.</text>
</comment>
<dbReference type="InterPro" id="IPR006311">
    <property type="entry name" value="TAT_signal"/>
</dbReference>
<dbReference type="PANTHER" id="PTHR12110:SF41">
    <property type="entry name" value="INOSOSE DEHYDRATASE"/>
    <property type="match status" value="1"/>
</dbReference>
<protein>
    <submittedName>
        <fullName evidence="3">Sugar phosphate isomerase/epimerase</fullName>
    </submittedName>
</protein>
<keyword evidence="1" id="KW-0119">Carbohydrate metabolism</keyword>
<dbReference type="EMBL" id="JAGSNF010000012">
    <property type="protein sequence ID" value="MBR7743572.1"/>
    <property type="molecule type" value="Genomic_DNA"/>
</dbReference>
<dbReference type="PANTHER" id="PTHR12110">
    <property type="entry name" value="HYDROXYPYRUVATE ISOMERASE"/>
    <property type="match status" value="1"/>
</dbReference>
<dbReference type="Pfam" id="PF01261">
    <property type="entry name" value="AP_endonuc_2"/>
    <property type="match status" value="1"/>
</dbReference>
<reference evidence="3" key="1">
    <citation type="submission" date="2021-04" db="EMBL/GenBank/DDBJ databases">
        <title>Phycicoccus avicenniae sp. nov., a novel endophytic actinomycetes isolated from branch of Avicennia mariana.</title>
        <authorList>
            <person name="Tuo L."/>
        </authorList>
    </citation>
    <scope>NUCLEOTIDE SEQUENCE</scope>
    <source>
        <strain evidence="3">BSK3Z-2</strain>
    </source>
</reference>
<gene>
    <name evidence="3" type="ORF">KC207_09750</name>
</gene>
<organism evidence="3 4">
    <name type="scientific">Phycicoccus avicenniae</name>
    <dbReference type="NCBI Taxonomy" id="2828860"/>
    <lineage>
        <taxon>Bacteria</taxon>
        <taxon>Bacillati</taxon>
        <taxon>Actinomycetota</taxon>
        <taxon>Actinomycetes</taxon>
        <taxon>Micrococcales</taxon>
        <taxon>Intrasporangiaceae</taxon>
        <taxon>Phycicoccus</taxon>
    </lineage>
</organism>
<keyword evidence="3" id="KW-0413">Isomerase</keyword>
<evidence type="ECO:0000256" key="1">
    <source>
        <dbReference type="ARBA" id="ARBA00023277"/>
    </source>
</evidence>
<dbReference type="PROSITE" id="PS51318">
    <property type="entry name" value="TAT"/>
    <property type="match status" value="1"/>
</dbReference>
<dbReference type="InterPro" id="IPR050312">
    <property type="entry name" value="IolE/XylAMocC-like"/>
</dbReference>
<dbReference type="InterPro" id="IPR013022">
    <property type="entry name" value="Xyl_isomerase-like_TIM-brl"/>
</dbReference>
<evidence type="ECO:0000313" key="3">
    <source>
        <dbReference type="EMBL" id="MBR7743572.1"/>
    </source>
</evidence>
<dbReference type="Proteomes" id="UP000677016">
    <property type="component" value="Unassembled WGS sequence"/>
</dbReference>
<evidence type="ECO:0000313" key="4">
    <source>
        <dbReference type="Proteomes" id="UP000677016"/>
    </source>
</evidence>
<evidence type="ECO:0000259" key="2">
    <source>
        <dbReference type="Pfam" id="PF01261"/>
    </source>
</evidence>
<accession>A0A941I016</accession>
<feature type="domain" description="Xylose isomerase-like TIM barrel" evidence="2">
    <location>
        <begin position="90"/>
        <end position="291"/>
    </location>
</feature>
<sequence>MCFGFDGYAPLREAAERGTGPDRRSLLRGAGATLIGGAAAMGAVAPAAAKGPKAGKGGKGRPVPPGQISIQMYTLRSITNNATVDGVLATLAGIGYTKVELAGYYGYSAADLGALLDSHGISASSSHDGISGSEEALHAKMENAVTLGQRFINVPYLRSTSSDAWRAWADQMNEEAAVAKSYGVKYGYHNHAHEFSEELDDGSRAWDIFTERLDPSLVHLEVDLFWAVTGGLQTGEATEATASQFAADVIAAAPQQTLQYHVKDREPGLDPFAGNAFADVGTGFVDFPQIFGDHMVKEFIVENDRPDVDPITTAEVGYGYLRTVRAER</sequence>